<evidence type="ECO:0000313" key="3">
    <source>
        <dbReference type="EMBL" id="CAD9769645.1"/>
    </source>
</evidence>
<proteinExistence type="predicted"/>
<dbReference type="GO" id="GO:0046513">
    <property type="term" value="P:ceramide biosynthetic process"/>
    <property type="evidence" value="ECO:0007669"/>
    <property type="project" value="TreeGrafter"/>
</dbReference>
<accession>A0A7S2XF31</accession>
<dbReference type="EMBL" id="HBHP01021904">
    <property type="protein sequence ID" value="CAD9769645.1"/>
    <property type="molecule type" value="Transcribed_RNA"/>
</dbReference>
<dbReference type="PANTHER" id="PTHR12879">
    <property type="entry name" value="SPHINGOLIPID DELTA 4 DESATURASE/C-4 HYDROXYLASE PROTEIN DES2"/>
    <property type="match status" value="1"/>
</dbReference>
<keyword evidence="1" id="KW-1133">Transmembrane helix</keyword>
<feature type="transmembrane region" description="Helical" evidence="1">
    <location>
        <begin position="58"/>
        <end position="75"/>
    </location>
</feature>
<dbReference type="AlphaFoldDB" id="A0A7S2XF31"/>
<gene>
    <name evidence="3" type="ORF">LSP00402_LOCUS13628</name>
</gene>
<dbReference type="PANTHER" id="PTHR12879:SF8">
    <property type="entry name" value="SPHINGOLIPID DELTA(4)-DESATURASE DES1"/>
    <property type="match status" value="1"/>
</dbReference>
<dbReference type="InterPro" id="IPR005804">
    <property type="entry name" value="FA_desaturase_dom"/>
</dbReference>
<dbReference type="GO" id="GO:0016020">
    <property type="term" value="C:membrane"/>
    <property type="evidence" value="ECO:0007669"/>
    <property type="project" value="GOC"/>
</dbReference>
<organism evidence="3">
    <name type="scientific">Lotharella oceanica</name>
    <dbReference type="NCBI Taxonomy" id="641309"/>
    <lineage>
        <taxon>Eukaryota</taxon>
        <taxon>Sar</taxon>
        <taxon>Rhizaria</taxon>
        <taxon>Cercozoa</taxon>
        <taxon>Chlorarachniophyceae</taxon>
        <taxon>Lotharella</taxon>
    </lineage>
</organism>
<dbReference type="Pfam" id="PF00487">
    <property type="entry name" value="FA_desaturase"/>
    <property type="match status" value="1"/>
</dbReference>
<protein>
    <recommendedName>
        <fullName evidence="2">Fatty acid desaturase domain-containing protein</fullName>
    </recommendedName>
</protein>
<reference evidence="3" key="1">
    <citation type="submission" date="2021-01" db="EMBL/GenBank/DDBJ databases">
        <authorList>
            <person name="Corre E."/>
            <person name="Pelletier E."/>
            <person name="Niang G."/>
            <person name="Scheremetjew M."/>
            <person name="Finn R."/>
            <person name="Kale V."/>
            <person name="Holt S."/>
            <person name="Cochrane G."/>
            <person name="Meng A."/>
            <person name="Brown T."/>
            <person name="Cohen L."/>
        </authorList>
    </citation>
    <scope>NUCLEOTIDE SEQUENCE</scope>
    <source>
        <strain evidence="3">CCMP622</strain>
    </source>
</reference>
<feature type="transmembrane region" description="Helical" evidence="1">
    <location>
        <begin position="181"/>
        <end position="197"/>
    </location>
</feature>
<keyword evidence="1" id="KW-0812">Transmembrane</keyword>
<dbReference type="GO" id="GO:0042284">
    <property type="term" value="F:sphingolipid delta-4 desaturase activity"/>
    <property type="evidence" value="ECO:0007669"/>
    <property type="project" value="TreeGrafter"/>
</dbReference>
<evidence type="ECO:0000259" key="2">
    <source>
        <dbReference type="Pfam" id="PF00487"/>
    </source>
</evidence>
<name>A0A7S2XF31_9EUKA</name>
<keyword evidence="1" id="KW-0472">Membrane</keyword>
<feature type="domain" description="Fatty acid desaturase" evidence="2">
    <location>
        <begin position="56"/>
        <end position="273"/>
    </location>
</feature>
<feature type="transmembrane region" description="Helical" evidence="1">
    <location>
        <begin position="87"/>
        <end position="107"/>
    </location>
</feature>
<evidence type="ECO:0000256" key="1">
    <source>
        <dbReference type="SAM" id="Phobius"/>
    </source>
</evidence>
<sequence>MQNNSTPQAKFLRNLSPDVKASLTIREDGPGLRHLIGHISIIVLLGGGIAARINIWPLLLLPYGILVTFLFTLSHECTHRTPFLMRWINEVVGHAIAPILALPFVWFRHFHAAHHRFTNDPEKDPELIAGGRPKSWKEFIRYLTGWGYWCGQARVLWTNAFCEINASYIPRGRHTSIRREALAILLFYTIVGFSIPWPLLLRMWIIPVVIGQPFLRVYLLAEHGMCPQVTSMFENTRTTYTSWIIRAMAWNMPYHAEHHFMPSVPFHKLPALNCLVAGRLRSTSNGYVGFLRQYINSLSNR</sequence>